<dbReference type="PANTHER" id="PTHR12815:SF47">
    <property type="entry name" value="TRANSLOCATION AND ASSEMBLY MODULE SUBUNIT TAMA"/>
    <property type="match status" value="1"/>
</dbReference>
<dbReference type="GO" id="GO:0071709">
    <property type="term" value="P:membrane assembly"/>
    <property type="evidence" value="ECO:0007669"/>
    <property type="project" value="InterPro"/>
</dbReference>
<evidence type="ECO:0000313" key="7">
    <source>
        <dbReference type="EMBL" id="RAJ85769.1"/>
    </source>
</evidence>
<dbReference type="RefSeq" id="WP_111591404.1">
    <property type="nucleotide sequence ID" value="NZ_QLMA01000002.1"/>
</dbReference>
<proteinExistence type="predicted"/>
<dbReference type="Gene3D" id="3.10.20.310">
    <property type="entry name" value="membrane protein fhac"/>
    <property type="match status" value="5"/>
</dbReference>
<dbReference type="Gene3D" id="2.40.160.50">
    <property type="entry name" value="membrane protein fhac: a member of the omp85/tpsb transporter family"/>
    <property type="match status" value="1"/>
</dbReference>
<gene>
    <name evidence="7" type="ORF">CLV59_102474</name>
</gene>
<feature type="domain" description="POTRA" evidence="6">
    <location>
        <begin position="129"/>
        <end position="208"/>
    </location>
</feature>
<feature type="domain" description="POTRA" evidence="6">
    <location>
        <begin position="432"/>
        <end position="506"/>
    </location>
</feature>
<dbReference type="EMBL" id="QLMA01000002">
    <property type="protein sequence ID" value="RAJ85769.1"/>
    <property type="molecule type" value="Genomic_DNA"/>
</dbReference>
<dbReference type="GO" id="GO:0019867">
    <property type="term" value="C:outer membrane"/>
    <property type="evidence" value="ECO:0007669"/>
    <property type="project" value="InterPro"/>
</dbReference>
<reference evidence="7 8" key="1">
    <citation type="submission" date="2018-06" db="EMBL/GenBank/DDBJ databases">
        <title>Genomic Encyclopedia of Archaeal and Bacterial Type Strains, Phase II (KMG-II): from individual species to whole genera.</title>
        <authorList>
            <person name="Goeker M."/>
        </authorList>
    </citation>
    <scope>NUCLEOTIDE SEQUENCE [LARGE SCALE GENOMIC DNA]</scope>
    <source>
        <strain evidence="7 8">DSM 29821</strain>
    </source>
</reference>
<keyword evidence="3" id="KW-0998">Cell outer membrane</keyword>
<dbReference type="Pfam" id="PF07244">
    <property type="entry name" value="POTRA"/>
    <property type="match status" value="3"/>
</dbReference>
<dbReference type="Proteomes" id="UP000249819">
    <property type="component" value="Unassembled WGS sequence"/>
</dbReference>
<keyword evidence="8" id="KW-1185">Reference proteome</keyword>
<keyword evidence="3" id="KW-0472">Membrane</keyword>
<accession>A0A327W5H8</accession>
<dbReference type="InterPro" id="IPR023707">
    <property type="entry name" value="OM_assembly_BamA"/>
</dbReference>
<feature type="signal peptide" evidence="5">
    <location>
        <begin position="1"/>
        <end position="24"/>
    </location>
</feature>
<dbReference type="AlphaFoldDB" id="A0A327W5H8"/>
<evidence type="ECO:0000259" key="6">
    <source>
        <dbReference type="Pfam" id="PF07244"/>
    </source>
</evidence>
<feature type="chain" id="PRO_5016252835" evidence="5">
    <location>
        <begin position="25"/>
        <end position="919"/>
    </location>
</feature>
<dbReference type="PANTHER" id="PTHR12815">
    <property type="entry name" value="SORTING AND ASSEMBLY MACHINERY SAMM50 PROTEIN FAMILY MEMBER"/>
    <property type="match status" value="1"/>
</dbReference>
<evidence type="ECO:0000256" key="5">
    <source>
        <dbReference type="SAM" id="SignalP"/>
    </source>
</evidence>
<organism evidence="7 8">
    <name type="scientific">Chitinophaga dinghuensis</name>
    <dbReference type="NCBI Taxonomy" id="1539050"/>
    <lineage>
        <taxon>Bacteria</taxon>
        <taxon>Pseudomonadati</taxon>
        <taxon>Bacteroidota</taxon>
        <taxon>Chitinophagia</taxon>
        <taxon>Chitinophagales</taxon>
        <taxon>Chitinophagaceae</taxon>
        <taxon>Chitinophaga</taxon>
    </lineage>
</organism>
<feature type="region of interest" description="Disordered" evidence="4">
    <location>
        <begin position="25"/>
        <end position="46"/>
    </location>
</feature>
<evidence type="ECO:0000256" key="2">
    <source>
        <dbReference type="ARBA" id="ARBA00022729"/>
    </source>
</evidence>
<keyword evidence="2 5" id="KW-0732">Signal</keyword>
<comment type="caution">
    <text evidence="7">The sequence shown here is derived from an EMBL/GenBank/DDBJ whole genome shotgun (WGS) entry which is preliminary data.</text>
</comment>
<dbReference type="PIRSF" id="PIRSF006076">
    <property type="entry name" value="OM_assembly_OMP85"/>
    <property type="match status" value="1"/>
</dbReference>
<keyword evidence="1" id="KW-0812">Transmembrane</keyword>
<dbReference type="OrthoDB" id="9802086at2"/>
<protein>
    <submittedName>
        <fullName evidence="7">Outer membrane protein insertion porin family</fullName>
    </submittedName>
</protein>
<evidence type="ECO:0000313" key="8">
    <source>
        <dbReference type="Proteomes" id="UP000249819"/>
    </source>
</evidence>
<feature type="domain" description="POTRA" evidence="6">
    <location>
        <begin position="343"/>
        <end position="428"/>
    </location>
</feature>
<evidence type="ECO:0000256" key="4">
    <source>
        <dbReference type="SAM" id="MobiDB-lite"/>
    </source>
</evidence>
<dbReference type="InterPro" id="IPR010827">
    <property type="entry name" value="BamA/TamA_POTRA"/>
</dbReference>
<evidence type="ECO:0000256" key="1">
    <source>
        <dbReference type="ARBA" id="ARBA00022692"/>
    </source>
</evidence>
<sequence>MKKLFPKGLLAIALCCGAGMRVSAQQRDTVPPTPTPANPPVEFPSNVGTPQQYEIADITIAGTQYLDKSLLLSLSGLNVGDKIVYPGGDQFAKALQNLWSQRLFAGGGINVTKIEDGKIWLEIELVEMPRIGSFSFRGIKKSEADEISGKAGLRKGNVLSEGVKQNVIGVVHKFYADKGFGNATVKVDQRIDSGAVNSAIIVFTIDKGNKTRVSEINIVDNYNIADNRLKKRMKGTHEMTRITLHPDTKVIYKDSIPESDNFWQTYGFLQPTRSLEKLDPYFRFKLFSSAKFNEAKYIEDKGKIIAYYNKNGFRDALIVKDTTYNNASKNLNVEIQVSEGKKYYFGDITWKGNVRYSDSLLTRMLGIKKGDIYNLELLEKRLGKQMSQEGGDITGAYMDYGYLFFQIDPVETAIHGDTIDYEIRLREGPQATIKEVRIAGNEKTNEHVIRRELRTIPGEKFSRQDLIRSNREIANLGFFNPEKIGMNPVPNVQDGTVDIDYTVEEKANDQLELSAGWGGYIGLTGTLGVTFNNFSLRNIFKKETWDPLPSGDGQKLSIRVSSNGKAYRSYNFSFTEPWLGGKKRNQFSVSFYSSYQNPYAYNDYYKRLYNDTTTSPNGSFRVLGASVSLGKQLKWPDDYFSLIYSVNYQQYRLKNYNYFGIPGFSTGNANNVNLKLTLARSSVDQQIFPRSGSNFMLSGQFTPPYSLFSPDRNYQAEPIAEQFKFIEYQKYRFNAEWYVPLSKPMGSDNKQFVLKVAAKFGYIGRYNNRTTLSPFGRFELGGDGLSNFAIYDRDIISQRGYPVYYTSNPSVNPESGQPAGYEGFTVFNKYVMELRYPFSLNPSSTIFGLAFVEAANGYRDIQDYNPFRLRRSAGLGMRFYLPMFGLLGFDYGIGFDRLQPGQGLKNAAKFTFMLGFEPE</sequence>
<name>A0A327W5H8_9BACT</name>
<dbReference type="InterPro" id="IPR039910">
    <property type="entry name" value="D15-like"/>
</dbReference>
<evidence type="ECO:0000256" key="3">
    <source>
        <dbReference type="ARBA" id="ARBA00023237"/>
    </source>
</evidence>
<feature type="compositionally biased region" description="Pro residues" evidence="4">
    <location>
        <begin position="31"/>
        <end position="42"/>
    </location>
</feature>